<dbReference type="NCBIfam" id="NF008498">
    <property type="entry name" value="PRK11408.1-5"/>
    <property type="match status" value="1"/>
</dbReference>
<dbReference type="Proteomes" id="UP000069001">
    <property type="component" value="Unassembled WGS sequence"/>
</dbReference>
<dbReference type="RefSeq" id="WP_059530413.1">
    <property type="nucleotide sequence ID" value="NZ_LOXZ01000048.1"/>
</dbReference>
<dbReference type="EMBL" id="LOYH01000105">
    <property type="protein sequence ID" value="KVK73033.1"/>
    <property type="molecule type" value="Genomic_DNA"/>
</dbReference>
<comment type="caution">
    <text evidence="1">The sequence shown here is derived from an EMBL/GenBank/DDBJ whole genome shotgun (WGS) entry which is preliminary data.</text>
</comment>
<gene>
    <name evidence="1" type="ORF">WS90_33250</name>
</gene>
<dbReference type="AlphaFoldDB" id="A0A103U6M0"/>
<sequence length="216" mass="23438">MRPLDELVNERESALPSLIEWSAAARDRCEILPPSGRNGEILSALQVTTRSLLGAIAYSTGGLLVDGGYLRLLGSGHPALPRDIVGWNRGRSAGLLLVADDAVGGFFALNGGALGEDTGSVYYFAPDTLEWEPLGIGYGDFVRWSLGDTLNDFYASMRWPGWQADVQRLTTDQCFSFHPFLWTKEGSVERSSRRAVDIAELYALQIGAGAATSRQP</sequence>
<accession>A0A103U6M0</accession>
<dbReference type="Pfam" id="PF10946">
    <property type="entry name" value="DUF2625"/>
    <property type="match status" value="1"/>
</dbReference>
<evidence type="ECO:0000313" key="1">
    <source>
        <dbReference type="EMBL" id="KVK73033.1"/>
    </source>
</evidence>
<organism evidence="1 2">
    <name type="scientific">Burkholderia cepacia</name>
    <name type="common">Pseudomonas cepacia</name>
    <dbReference type="NCBI Taxonomy" id="292"/>
    <lineage>
        <taxon>Bacteria</taxon>
        <taxon>Pseudomonadati</taxon>
        <taxon>Pseudomonadota</taxon>
        <taxon>Betaproteobacteria</taxon>
        <taxon>Burkholderiales</taxon>
        <taxon>Burkholderiaceae</taxon>
        <taxon>Burkholderia</taxon>
        <taxon>Burkholderia cepacia complex</taxon>
    </lineage>
</organism>
<proteinExistence type="predicted"/>
<name>A0A103U6M0_BURCE</name>
<reference evidence="1 2" key="1">
    <citation type="submission" date="2015-11" db="EMBL/GenBank/DDBJ databases">
        <title>Expanding the genomic diversity of Burkholderia species for the development of highly accurate diagnostics.</title>
        <authorList>
            <person name="Sahl J."/>
            <person name="Keim P."/>
            <person name="Wagner D."/>
        </authorList>
    </citation>
    <scope>NUCLEOTIDE SEQUENCE [LARGE SCALE GENOMIC DNA]</scope>
    <source>
        <strain evidence="1 2">MSMB1302</strain>
    </source>
</reference>
<evidence type="ECO:0000313" key="2">
    <source>
        <dbReference type="Proteomes" id="UP000069001"/>
    </source>
</evidence>
<evidence type="ECO:0008006" key="3">
    <source>
        <dbReference type="Google" id="ProtNLM"/>
    </source>
</evidence>
<dbReference type="InterPro" id="IPR021239">
    <property type="entry name" value="DUF2625"/>
</dbReference>
<protein>
    <recommendedName>
        <fullName evidence="3">DUF2625 domain-containing protein</fullName>
    </recommendedName>
</protein>